<dbReference type="VEuPathDB" id="VectorBase:ASIS022611"/>
<organism evidence="3">
    <name type="scientific">Anopheles sinensis</name>
    <name type="common">Mosquito</name>
    <dbReference type="NCBI Taxonomy" id="74873"/>
    <lineage>
        <taxon>Eukaryota</taxon>
        <taxon>Metazoa</taxon>
        <taxon>Ecdysozoa</taxon>
        <taxon>Arthropoda</taxon>
        <taxon>Hexapoda</taxon>
        <taxon>Insecta</taxon>
        <taxon>Pterygota</taxon>
        <taxon>Neoptera</taxon>
        <taxon>Endopterygota</taxon>
        <taxon>Diptera</taxon>
        <taxon>Nematocera</taxon>
        <taxon>Culicoidea</taxon>
        <taxon>Culicidae</taxon>
        <taxon>Anophelinae</taxon>
        <taxon>Anopheles</taxon>
    </lineage>
</organism>
<evidence type="ECO:0000313" key="4">
    <source>
        <dbReference type="EnsemblMetazoa" id="ASIC008078-PA"/>
    </source>
</evidence>
<sequence length="354" mass="41430">MKQRVAPMLLGGLLVAACLMLQEVRSDADLYGHAEPSHHVMHIRKLSDSDRLKIELEPVWFHLESTEQLATKGESQQVKRQTKSNTGRPVQVFSSLSHLERYRRKNRYTSSESDGVTERAAPESYLKDFWHADVPSGRDRSYEVTPKSTSLEEQLEEIDLPSCFRRYLHEMYDRNNESVRKLMRCLRQHPEEKCLEAQRRAQRYRGGESREDDPQQTPHERKVIRRRKFSDHRDNPRPMDADDEEDLRFEKHFIRSDSDDVGQVFTPATDESESESESKESGSDSDESSGRYNEVRTPQQDSEEPERKEKPKYDHREPYRRPPPKYNTHRRRRDSAESEEGGSSEASDESCENC</sequence>
<evidence type="ECO:0000313" key="5">
    <source>
        <dbReference type="Proteomes" id="UP000030765"/>
    </source>
</evidence>
<feature type="chain" id="PRO_5001783719" evidence="2">
    <location>
        <begin position="27"/>
        <end position="354"/>
    </location>
</feature>
<dbReference type="OrthoDB" id="7736975at2759"/>
<feature type="compositionally biased region" description="Basic and acidic residues" evidence="1">
    <location>
        <begin position="231"/>
        <end position="240"/>
    </location>
</feature>
<gene>
    <name evidence="3" type="ORF">ZHAS_00008078</name>
</gene>
<keyword evidence="5" id="KW-1185">Reference proteome</keyword>
<feature type="compositionally biased region" description="Basic and acidic residues" evidence="1">
    <location>
        <begin position="196"/>
        <end position="221"/>
    </location>
</feature>
<feature type="compositionally biased region" description="Basic and acidic residues" evidence="1">
    <location>
        <begin position="248"/>
        <end position="258"/>
    </location>
</feature>
<evidence type="ECO:0000313" key="3">
    <source>
        <dbReference type="EMBL" id="KFB40561.1"/>
    </source>
</evidence>
<proteinExistence type="predicted"/>
<dbReference type="Proteomes" id="UP000030765">
    <property type="component" value="Unassembled WGS sequence"/>
</dbReference>
<dbReference type="OMA" id="PKYNTHR"/>
<dbReference type="AlphaFoldDB" id="A0A084VRG7"/>
<feature type="compositionally biased region" description="Acidic residues" evidence="1">
    <location>
        <begin position="337"/>
        <end position="354"/>
    </location>
</feature>
<name>A0A084VRG7_ANOSI</name>
<reference evidence="3 5" key="1">
    <citation type="journal article" date="2014" name="BMC Genomics">
        <title>Genome sequence of Anopheles sinensis provides insight into genetics basis of mosquito competence for malaria parasites.</title>
        <authorList>
            <person name="Zhou D."/>
            <person name="Zhang D."/>
            <person name="Ding G."/>
            <person name="Shi L."/>
            <person name="Hou Q."/>
            <person name="Ye Y."/>
            <person name="Xu Y."/>
            <person name="Zhou H."/>
            <person name="Xiong C."/>
            <person name="Li S."/>
            <person name="Yu J."/>
            <person name="Hong S."/>
            <person name="Yu X."/>
            <person name="Zou P."/>
            <person name="Chen C."/>
            <person name="Chang X."/>
            <person name="Wang W."/>
            <person name="Lv Y."/>
            <person name="Sun Y."/>
            <person name="Ma L."/>
            <person name="Shen B."/>
            <person name="Zhu C."/>
        </authorList>
    </citation>
    <scope>NUCLEOTIDE SEQUENCE [LARGE SCALE GENOMIC DNA]</scope>
</reference>
<dbReference type="EMBL" id="KE525026">
    <property type="protein sequence ID" value="KFB40561.1"/>
    <property type="molecule type" value="Genomic_DNA"/>
</dbReference>
<protein>
    <submittedName>
        <fullName evidence="3 4">Uncharacterized protein</fullName>
    </submittedName>
</protein>
<reference evidence="4" key="2">
    <citation type="submission" date="2020-05" db="UniProtKB">
        <authorList>
            <consortium name="EnsemblMetazoa"/>
        </authorList>
    </citation>
    <scope>IDENTIFICATION</scope>
</reference>
<feature type="compositionally biased region" description="Basic and acidic residues" evidence="1">
    <location>
        <begin position="305"/>
        <end position="320"/>
    </location>
</feature>
<dbReference type="PROSITE" id="PS51257">
    <property type="entry name" value="PROKAR_LIPOPROTEIN"/>
    <property type="match status" value="1"/>
</dbReference>
<dbReference type="EMBL" id="ATLV01015665">
    <property type="status" value="NOT_ANNOTATED_CDS"/>
    <property type="molecule type" value="Genomic_DNA"/>
</dbReference>
<dbReference type="VEuPathDB" id="VectorBase:ASIC008078"/>
<keyword evidence="2" id="KW-0732">Signal</keyword>
<feature type="region of interest" description="Disordered" evidence="1">
    <location>
        <begin position="196"/>
        <end position="354"/>
    </location>
</feature>
<dbReference type="EnsemblMetazoa" id="ASIC008078-RA">
    <property type="protein sequence ID" value="ASIC008078-PA"/>
    <property type="gene ID" value="ASIC008078"/>
</dbReference>
<feature type="region of interest" description="Disordered" evidence="1">
    <location>
        <begin position="71"/>
        <end position="90"/>
    </location>
</feature>
<evidence type="ECO:0000256" key="2">
    <source>
        <dbReference type="SAM" id="SignalP"/>
    </source>
</evidence>
<accession>A0A084VRG7</accession>
<feature type="signal peptide" evidence="2">
    <location>
        <begin position="1"/>
        <end position="26"/>
    </location>
</feature>
<evidence type="ECO:0000256" key="1">
    <source>
        <dbReference type="SAM" id="MobiDB-lite"/>
    </source>
</evidence>